<accession>A0A0K3CLZ3</accession>
<dbReference type="OMA" id="PRIEERC"/>
<dbReference type="AlphaFoldDB" id="A0A0K3CLZ3"/>
<gene>
    <name evidence="2" type="primary">FGENESH: predicted gene_11.320</name>
    <name evidence="2" type="ORF">BN2166_0058240</name>
</gene>
<name>A0A0K3CLZ3_RHOTO</name>
<protein>
    <submittedName>
        <fullName evidence="2">Uncharacterized protein</fullName>
    </submittedName>
</protein>
<feature type="compositionally biased region" description="Low complexity" evidence="1">
    <location>
        <begin position="32"/>
        <end position="50"/>
    </location>
</feature>
<feature type="compositionally biased region" description="Acidic residues" evidence="1">
    <location>
        <begin position="767"/>
        <end position="780"/>
    </location>
</feature>
<feature type="compositionally biased region" description="Pro residues" evidence="1">
    <location>
        <begin position="671"/>
        <end position="680"/>
    </location>
</feature>
<sequence>MVALKSKTLSLPHLSLSRTSSPSRPSQPPTPSSVAPSPTDAQPPQQTQAQGKPRSVSPKSRSTDLVALQQPVPTKPPRRSSIGASLAALTSRSSSPAASAATTTTTNQAPKSPSVPAGLHISPASSPAPPSAADEGSNPRPSRTLSEDKSHGQGIKPSRSASSSGSGKKRSKSTDRSARPSAFTPADAPSTTEKDPQVRGGWKAGGLMASFGRSGRGLALGHSQSQPGTSRATATAVIGAGSLPGGGGGLPSPSIASTATLGGSVSGTATPSTAATLAAGQGVQLHQLAESYVGKVSLRLGEAVNKVFLPMPTGPGGIVDKVAEKAEGAYGGSGVVVKGRPAPRVAKAREVGEIIAAELQAALHDPYLLRTLLRSSVLKALSLFLTRLSALLLVPSPSDPALAPAFFTAPRTCKEADSLPLPLRFNLQIVRCASQVKRALAIVADPSSGFPHFVEETLKPWRAKLAELMNRVMGPLVQSARLAVAETSLRAKVEGATSAEGCACAYGLGVTGAAAAAGLAAGGGGGASAASTLGLTGLSVLPPSATHLKPSATSQLRSLSLGRSASPAPSGSSSVPGTTSAAAATAGPAWLRDLSCRLEAFARLVARLECAGDADKWIVSVATTACWKGMLNLSARSIGAVGQNGEVGAAEKERPVSRRGLLGGVGIKKTPSPPQSPPLPSVDVAGAPHAHSHGHTAPSPADIAFVRLLSDLELLEARLQAFLVASLSTPATVLAPSFAASSAESCPASNHSSTGCGLCRTGRTFDDESDDSSDSEDDGEVDHPRGGAAPSEPKRESRLVLSAMREAMQALSAMVVVVRASRDPVVVKLALQGPTEDEKVANAQPMTPSAMFALSAPTPSTTITVVPPSCSLSPSCPTLHSALLTLPPLILLHLLASRISSATGFRLPHEVWALRNGWAEYASELRGFAAGEEWAQEVAWEMHNEVERVLRGEKEKEGEGEAKWRKGDRAALEALKVAAVKNGGGSGSGGGNARD</sequence>
<feature type="region of interest" description="Disordered" evidence="1">
    <location>
        <begin position="559"/>
        <end position="580"/>
    </location>
</feature>
<feature type="region of interest" description="Disordered" evidence="1">
    <location>
        <begin position="1"/>
        <end position="209"/>
    </location>
</feature>
<evidence type="ECO:0000313" key="2">
    <source>
        <dbReference type="EMBL" id="CTR09963.1"/>
    </source>
</evidence>
<dbReference type="STRING" id="5286.A0A0K3CLZ3"/>
<organism evidence="2 3">
    <name type="scientific">Rhodotorula toruloides</name>
    <name type="common">Yeast</name>
    <name type="synonym">Rhodosporidium toruloides</name>
    <dbReference type="NCBI Taxonomy" id="5286"/>
    <lineage>
        <taxon>Eukaryota</taxon>
        <taxon>Fungi</taxon>
        <taxon>Dikarya</taxon>
        <taxon>Basidiomycota</taxon>
        <taxon>Pucciniomycotina</taxon>
        <taxon>Microbotryomycetes</taxon>
        <taxon>Sporidiobolales</taxon>
        <taxon>Sporidiobolaceae</taxon>
        <taxon>Rhodotorula</taxon>
    </lineage>
</organism>
<keyword evidence="3" id="KW-1185">Reference proteome</keyword>
<reference evidence="2 3" key="1">
    <citation type="submission" date="2015-07" db="EMBL/GenBank/DDBJ databases">
        <authorList>
            <person name="Cajimat M.N.B."/>
            <person name="Milazzo M.L."/>
            <person name="Fulhorst C.F."/>
        </authorList>
    </citation>
    <scope>NUCLEOTIDE SEQUENCE [LARGE SCALE GENOMIC DNA]</scope>
    <source>
        <strain evidence="2">Single colony</strain>
    </source>
</reference>
<evidence type="ECO:0000313" key="3">
    <source>
        <dbReference type="Proteomes" id="UP000199069"/>
    </source>
</evidence>
<dbReference type="Proteomes" id="UP000199069">
    <property type="component" value="Unassembled WGS sequence"/>
</dbReference>
<feature type="region of interest" description="Disordered" evidence="1">
    <location>
        <begin position="765"/>
        <end position="796"/>
    </location>
</feature>
<dbReference type="EMBL" id="CWKI01000011">
    <property type="protein sequence ID" value="CTR09963.1"/>
    <property type="molecule type" value="Genomic_DNA"/>
</dbReference>
<feature type="compositionally biased region" description="Low complexity" evidence="1">
    <location>
        <begin position="84"/>
        <end position="106"/>
    </location>
</feature>
<proteinExistence type="predicted"/>
<evidence type="ECO:0000256" key="1">
    <source>
        <dbReference type="SAM" id="MobiDB-lite"/>
    </source>
</evidence>
<feature type="region of interest" description="Disordered" evidence="1">
    <location>
        <begin position="666"/>
        <end position="698"/>
    </location>
</feature>
<feature type="compositionally biased region" description="Low complexity" evidence="1">
    <location>
        <begin position="8"/>
        <end position="24"/>
    </location>
</feature>